<gene>
    <name evidence="2" type="ORF">DB31_8555</name>
</gene>
<sequence length="327" mass="34445">MVTTVSQLEACVGAPALPVKMKQIDHLDPLARAWVAASPLAAVVVAGARGISVTLAGGEPGFIKTEERALSLKRELLDGPFEASPGDGVALLSLVPGTTETLRINGRVTASDTELRIAVEECFVHCGKAMIRSSFWAPEASAAGEALATARFCVLATVDAAGHADASPKGDPRGFLLQIDERTVALPDRPGNKRADGHRNVLDSGKAALLALTPGQPKVVRIQGAARLTAEEALLSRMAVDNKKPIIATLLDIQERAEFASEALVRARPWAPERVPAPGKCPTPAELLAAHVKLNKTQGLAATAVRLAVRPSLVNQGLAHDYRINLY</sequence>
<keyword evidence="3" id="KW-1185">Reference proteome</keyword>
<dbReference type="RefSeq" id="WP_044191217.1">
    <property type="nucleotide sequence ID" value="NZ_JMCB01000008.1"/>
</dbReference>
<dbReference type="InterPro" id="IPR012349">
    <property type="entry name" value="Split_barrel_FMN-bd"/>
</dbReference>
<dbReference type="Gene3D" id="2.30.110.10">
    <property type="entry name" value="Electron Transport, Fmn-binding Protein, Chain A"/>
    <property type="match status" value="1"/>
</dbReference>
<feature type="domain" description="Pyridoxamine 5'-phosphate oxidase N-terminal" evidence="1">
    <location>
        <begin position="145"/>
        <end position="244"/>
    </location>
</feature>
<dbReference type="Pfam" id="PF01243">
    <property type="entry name" value="PNPOx_N"/>
    <property type="match status" value="1"/>
</dbReference>
<reference evidence="2 3" key="1">
    <citation type="submission" date="2014-04" db="EMBL/GenBank/DDBJ databases">
        <title>Genome assembly of Hyalangium minutum DSM 14724.</title>
        <authorList>
            <person name="Sharma G."/>
            <person name="Subramanian S."/>
        </authorList>
    </citation>
    <scope>NUCLEOTIDE SEQUENCE [LARGE SCALE GENOMIC DNA]</scope>
    <source>
        <strain evidence="2 3">DSM 14724</strain>
    </source>
</reference>
<dbReference type="SUPFAM" id="SSF50475">
    <property type="entry name" value="FMN-binding split barrel"/>
    <property type="match status" value="1"/>
</dbReference>
<organism evidence="2 3">
    <name type="scientific">Hyalangium minutum</name>
    <dbReference type="NCBI Taxonomy" id="394096"/>
    <lineage>
        <taxon>Bacteria</taxon>
        <taxon>Pseudomonadati</taxon>
        <taxon>Myxococcota</taxon>
        <taxon>Myxococcia</taxon>
        <taxon>Myxococcales</taxon>
        <taxon>Cystobacterineae</taxon>
        <taxon>Archangiaceae</taxon>
        <taxon>Hyalangium</taxon>
    </lineage>
</organism>
<dbReference type="Proteomes" id="UP000028725">
    <property type="component" value="Unassembled WGS sequence"/>
</dbReference>
<dbReference type="AlphaFoldDB" id="A0A085WHN9"/>
<evidence type="ECO:0000313" key="3">
    <source>
        <dbReference type="Proteomes" id="UP000028725"/>
    </source>
</evidence>
<dbReference type="PANTHER" id="PTHR42815:SF2">
    <property type="entry name" value="FAD-BINDING, PUTATIVE (AFU_ORTHOLOGUE AFUA_6G07600)-RELATED"/>
    <property type="match status" value="1"/>
</dbReference>
<dbReference type="GO" id="GO:0016787">
    <property type="term" value="F:hydrolase activity"/>
    <property type="evidence" value="ECO:0007669"/>
    <property type="project" value="UniProtKB-KW"/>
</dbReference>
<evidence type="ECO:0000259" key="1">
    <source>
        <dbReference type="Pfam" id="PF01243"/>
    </source>
</evidence>
<accession>A0A085WHN9</accession>
<dbReference type="InterPro" id="IPR011576">
    <property type="entry name" value="Pyridox_Oxase_N"/>
</dbReference>
<evidence type="ECO:0000313" key="2">
    <source>
        <dbReference type="EMBL" id="KFE67202.1"/>
    </source>
</evidence>
<keyword evidence="2" id="KW-0378">Hydrolase</keyword>
<dbReference type="STRING" id="394096.DB31_8555"/>
<name>A0A085WHN9_9BACT</name>
<dbReference type="OrthoDB" id="9790331at2"/>
<dbReference type="PANTHER" id="PTHR42815">
    <property type="entry name" value="FAD-BINDING, PUTATIVE (AFU_ORTHOLOGUE AFUA_6G07600)-RELATED"/>
    <property type="match status" value="1"/>
</dbReference>
<dbReference type="EMBL" id="JMCB01000008">
    <property type="protein sequence ID" value="KFE67202.1"/>
    <property type="molecule type" value="Genomic_DNA"/>
</dbReference>
<comment type="caution">
    <text evidence="2">The sequence shown here is derived from an EMBL/GenBank/DDBJ whole genome shotgun (WGS) entry which is preliminary data.</text>
</comment>
<protein>
    <submittedName>
        <fullName evidence="2">Phosphohydrolase</fullName>
    </submittedName>
</protein>
<proteinExistence type="predicted"/>